<comment type="caution">
    <text evidence="1">The sequence shown here is derived from an EMBL/GenBank/DDBJ whole genome shotgun (WGS) entry which is preliminary data.</text>
</comment>
<dbReference type="EMBL" id="QPJK01000001">
    <property type="protein sequence ID" value="RCW76041.1"/>
    <property type="molecule type" value="Genomic_DNA"/>
</dbReference>
<dbReference type="GO" id="GO:0016740">
    <property type="term" value="F:transferase activity"/>
    <property type="evidence" value="ECO:0007669"/>
    <property type="project" value="UniProtKB-KW"/>
</dbReference>
<dbReference type="AlphaFoldDB" id="A0A368Y6X6"/>
<organism evidence="1 2">
    <name type="scientific">Pseudorhodoferax soli</name>
    <dbReference type="NCBI Taxonomy" id="545864"/>
    <lineage>
        <taxon>Bacteria</taxon>
        <taxon>Pseudomonadati</taxon>
        <taxon>Pseudomonadota</taxon>
        <taxon>Betaproteobacteria</taxon>
        <taxon>Burkholderiales</taxon>
        <taxon>Comamonadaceae</taxon>
    </lineage>
</organism>
<sequence>MKALWIARAQPFPLDTGDRIYTARLLRAVAQAGADITFAGFPCEPPAVVPADWPVRWRLVPGTPRGTARSLLSTMPLVAASHATPAYRQLVEELAQETWDFVVFDQYGLGWAMAPFLKARAGRAAPVLVHVAHDHEASVYTSLVRGFKGSVFKHAGLWQNLIKTRAIERHIARTVDLVTAITLEDAEKFHADAPDTATVVLTPGYDGVVSTRERMPADTPRNVIMVGNYHWVAKSENLRQFVAAADALFHQNGITLHVIGGIPDDLAAELRRSSRATVIHGFVDEIASHFAQARLAIVPEAIGGGFKLKFLDYIFNRVAVATLAYAAAGLPQDIRASMLQSDNLAGLARAIVEAIGDHERLNGMQQRAFVAAQSRYRWPDRGNDLLAAVRSARASIDAVPAQARP</sequence>
<keyword evidence="1" id="KW-0808">Transferase</keyword>
<evidence type="ECO:0000313" key="1">
    <source>
        <dbReference type="EMBL" id="RCW76041.1"/>
    </source>
</evidence>
<accession>A0A368Y6X6</accession>
<name>A0A368Y6X6_9BURK</name>
<dbReference type="SUPFAM" id="SSF53756">
    <property type="entry name" value="UDP-Glycosyltransferase/glycogen phosphorylase"/>
    <property type="match status" value="1"/>
</dbReference>
<protein>
    <submittedName>
        <fullName evidence="1">Glycosyl transferase family 4</fullName>
    </submittedName>
</protein>
<evidence type="ECO:0000313" key="2">
    <source>
        <dbReference type="Proteomes" id="UP000252884"/>
    </source>
</evidence>
<dbReference type="Proteomes" id="UP000252884">
    <property type="component" value="Unassembled WGS sequence"/>
</dbReference>
<dbReference type="OrthoDB" id="9807209at2"/>
<keyword evidence="2" id="KW-1185">Reference proteome</keyword>
<dbReference type="Gene3D" id="3.40.50.2000">
    <property type="entry name" value="Glycogen Phosphorylase B"/>
    <property type="match status" value="1"/>
</dbReference>
<reference evidence="1 2" key="1">
    <citation type="submission" date="2018-07" db="EMBL/GenBank/DDBJ databases">
        <title>Genomic Encyclopedia of Type Strains, Phase IV (KMG-IV): sequencing the most valuable type-strain genomes for metagenomic binning, comparative biology and taxonomic classification.</title>
        <authorList>
            <person name="Goeker M."/>
        </authorList>
    </citation>
    <scope>NUCLEOTIDE SEQUENCE [LARGE SCALE GENOMIC DNA]</scope>
    <source>
        <strain evidence="1 2">DSM 21634</strain>
    </source>
</reference>
<dbReference type="Pfam" id="PF13692">
    <property type="entry name" value="Glyco_trans_1_4"/>
    <property type="match status" value="1"/>
</dbReference>
<gene>
    <name evidence="1" type="ORF">DES41_101645</name>
</gene>
<dbReference type="RefSeq" id="WP_114465826.1">
    <property type="nucleotide sequence ID" value="NZ_QPJK01000001.1"/>
</dbReference>
<proteinExistence type="predicted"/>